<dbReference type="InterPro" id="IPR039902">
    <property type="entry name" value="CCDC148/CCDC112"/>
</dbReference>
<name>A0A4S2KP11_9HYME</name>
<proteinExistence type="predicted"/>
<dbReference type="PANTHER" id="PTHR21549">
    <property type="entry name" value="MUTATED IN BLADDER CANCER 1"/>
    <property type="match status" value="1"/>
</dbReference>
<keyword evidence="1" id="KW-0175">Coiled coil</keyword>
<dbReference type="EMBL" id="QBLH01002107">
    <property type="protein sequence ID" value="TGZ49647.1"/>
    <property type="molecule type" value="Genomic_DNA"/>
</dbReference>
<reference evidence="2 3" key="1">
    <citation type="journal article" date="2019" name="Philos. Trans. R. Soc. Lond., B, Biol. Sci.">
        <title>Ant behaviour and brain gene expression of defending hosts depend on the ecological success of the intruding social parasite.</title>
        <authorList>
            <person name="Kaur R."/>
            <person name="Stoldt M."/>
            <person name="Jongepier E."/>
            <person name="Feldmeyer B."/>
            <person name="Menzel F."/>
            <person name="Bornberg-Bauer E."/>
            <person name="Foitzik S."/>
        </authorList>
    </citation>
    <scope>NUCLEOTIDE SEQUENCE [LARGE SCALE GENOMIC DNA]</scope>
    <source>
        <tissue evidence="2">Whole body</tissue>
    </source>
</reference>
<evidence type="ECO:0000313" key="3">
    <source>
        <dbReference type="Proteomes" id="UP000310200"/>
    </source>
</evidence>
<keyword evidence="3" id="KW-1185">Reference proteome</keyword>
<feature type="non-terminal residue" evidence="2">
    <location>
        <position position="1"/>
    </location>
</feature>
<evidence type="ECO:0000313" key="2">
    <source>
        <dbReference type="EMBL" id="TGZ49647.1"/>
    </source>
</evidence>
<dbReference type="STRING" id="300112.A0A4S2KP11"/>
<comment type="caution">
    <text evidence="2">The sequence shown here is derived from an EMBL/GenBank/DDBJ whole genome shotgun (WGS) entry which is preliminary data.</text>
</comment>
<dbReference type="Proteomes" id="UP000310200">
    <property type="component" value="Unassembled WGS sequence"/>
</dbReference>
<protein>
    <recommendedName>
        <fullName evidence="4">Coiled-coil domain-containing protein</fullName>
    </recommendedName>
</protein>
<gene>
    <name evidence="2" type="ORF">DBV15_01260</name>
</gene>
<dbReference type="PANTHER" id="PTHR21549:SF0">
    <property type="entry name" value="COILED-COIL DOMAIN-CONTAINING PROTEIN 112"/>
    <property type="match status" value="1"/>
</dbReference>
<accession>A0A4S2KP11</accession>
<evidence type="ECO:0000256" key="1">
    <source>
        <dbReference type="ARBA" id="ARBA00023054"/>
    </source>
</evidence>
<dbReference type="AlphaFoldDB" id="A0A4S2KP11"/>
<sequence length="345" mass="41032">KINFYLDTNAYKLRLVKLSQKIRDFQETCQLQTTTLSQEQTALESELREFESNLHKYENATGSIGKPTSAASSKENKKCYDYKEIENFHELIAKTGIEHICIRLRWQLNYVAGHTDNWSDEDHLLFLKMRKKCSNIPALVVAIRVKCPDLTAETIVNHEAWYKIYLRLREKQRSRVTEWRKRKEMEKMKMKNREDETGAETLEEISRERRHSNITEDVSTCVMDKCKGRTTKSGNSVDVNNQKKELIRRWKTERENKRLMDEEQSRILMESKLAAQDKRKRERLKRLREVLAEHRERKLMEVSSEASKNDLSAEPKYNPMLIKAFRYVQWRNKESMEIKDALTFS</sequence>
<evidence type="ECO:0008006" key="4">
    <source>
        <dbReference type="Google" id="ProtNLM"/>
    </source>
</evidence>
<organism evidence="2 3">
    <name type="scientific">Temnothorax longispinosus</name>
    <dbReference type="NCBI Taxonomy" id="300112"/>
    <lineage>
        <taxon>Eukaryota</taxon>
        <taxon>Metazoa</taxon>
        <taxon>Ecdysozoa</taxon>
        <taxon>Arthropoda</taxon>
        <taxon>Hexapoda</taxon>
        <taxon>Insecta</taxon>
        <taxon>Pterygota</taxon>
        <taxon>Neoptera</taxon>
        <taxon>Endopterygota</taxon>
        <taxon>Hymenoptera</taxon>
        <taxon>Apocrita</taxon>
        <taxon>Aculeata</taxon>
        <taxon>Formicoidea</taxon>
        <taxon>Formicidae</taxon>
        <taxon>Myrmicinae</taxon>
        <taxon>Temnothorax</taxon>
    </lineage>
</organism>